<name>A0AAV9AEG5_ACOGR</name>
<dbReference type="AlphaFoldDB" id="A0AAV9AEG5"/>
<dbReference type="PANTHER" id="PTHR35744">
    <property type="entry name" value="C2H2-TYPE DOMAIN-CONTAINING PROTEIN"/>
    <property type="match status" value="1"/>
</dbReference>
<dbReference type="InterPro" id="IPR013087">
    <property type="entry name" value="Znf_C2H2_type"/>
</dbReference>
<reference evidence="3" key="1">
    <citation type="journal article" date="2023" name="Nat. Commun.">
        <title>Diploid and tetraploid genomes of Acorus and the evolution of monocots.</title>
        <authorList>
            <person name="Ma L."/>
            <person name="Liu K.W."/>
            <person name="Li Z."/>
            <person name="Hsiao Y.Y."/>
            <person name="Qi Y."/>
            <person name="Fu T."/>
            <person name="Tang G.D."/>
            <person name="Zhang D."/>
            <person name="Sun W.H."/>
            <person name="Liu D.K."/>
            <person name="Li Y."/>
            <person name="Chen G.Z."/>
            <person name="Liu X.D."/>
            <person name="Liao X.Y."/>
            <person name="Jiang Y.T."/>
            <person name="Yu X."/>
            <person name="Hao Y."/>
            <person name="Huang J."/>
            <person name="Zhao X.W."/>
            <person name="Ke S."/>
            <person name="Chen Y.Y."/>
            <person name="Wu W.L."/>
            <person name="Hsu J.L."/>
            <person name="Lin Y.F."/>
            <person name="Huang M.D."/>
            <person name="Li C.Y."/>
            <person name="Huang L."/>
            <person name="Wang Z.W."/>
            <person name="Zhao X."/>
            <person name="Zhong W.Y."/>
            <person name="Peng D.H."/>
            <person name="Ahmad S."/>
            <person name="Lan S."/>
            <person name="Zhang J.S."/>
            <person name="Tsai W.C."/>
            <person name="Van de Peer Y."/>
            <person name="Liu Z.J."/>
        </authorList>
    </citation>
    <scope>NUCLEOTIDE SEQUENCE</scope>
    <source>
        <strain evidence="3">SCP</strain>
    </source>
</reference>
<evidence type="ECO:0000313" key="4">
    <source>
        <dbReference type="Proteomes" id="UP001179952"/>
    </source>
</evidence>
<organism evidence="3 4">
    <name type="scientific">Acorus gramineus</name>
    <name type="common">Dwarf sweet flag</name>
    <dbReference type="NCBI Taxonomy" id="55184"/>
    <lineage>
        <taxon>Eukaryota</taxon>
        <taxon>Viridiplantae</taxon>
        <taxon>Streptophyta</taxon>
        <taxon>Embryophyta</taxon>
        <taxon>Tracheophyta</taxon>
        <taxon>Spermatophyta</taxon>
        <taxon>Magnoliopsida</taxon>
        <taxon>Liliopsida</taxon>
        <taxon>Acoraceae</taxon>
        <taxon>Acorus</taxon>
    </lineage>
</organism>
<dbReference type="PANTHER" id="PTHR35744:SF4">
    <property type="entry name" value="OS04G0464600 PROTEIN"/>
    <property type="match status" value="1"/>
</dbReference>
<comment type="caution">
    <text evidence="3">The sequence shown here is derived from an EMBL/GenBank/DDBJ whole genome shotgun (WGS) entry which is preliminary data.</text>
</comment>
<dbReference type="GO" id="GO:0008270">
    <property type="term" value="F:zinc ion binding"/>
    <property type="evidence" value="ECO:0007669"/>
    <property type="project" value="UniProtKB-KW"/>
</dbReference>
<evidence type="ECO:0000256" key="1">
    <source>
        <dbReference type="PROSITE-ProRule" id="PRU00042"/>
    </source>
</evidence>
<dbReference type="PROSITE" id="PS50157">
    <property type="entry name" value="ZINC_FINGER_C2H2_2"/>
    <property type="match status" value="1"/>
</dbReference>
<keyword evidence="4" id="KW-1185">Reference proteome</keyword>
<reference evidence="3" key="2">
    <citation type="submission" date="2023-06" db="EMBL/GenBank/DDBJ databases">
        <authorList>
            <person name="Ma L."/>
            <person name="Liu K.-W."/>
            <person name="Li Z."/>
            <person name="Hsiao Y.-Y."/>
            <person name="Qi Y."/>
            <person name="Fu T."/>
            <person name="Tang G."/>
            <person name="Zhang D."/>
            <person name="Sun W.-H."/>
            <person name="Liu D.-K."/>
            <person name="Li Y."/>
            <person name="Chen G.-Z."/>
            <person name="Liu X.-D."/>
            <person name="Liao X.-Y."/>
            <person name="Jiang Y.-T."/>
            <person name="Yu X."/>
            <person name="Hao Y."/>
            <person name="Huang J."/>
            <person name="Zhao X.-W."/>
            <person name="Ke S."/>
            <person name="Chen Y.-Y."/>
            <person name="Wu W.-L."/>
            <person name="Hsu J.-L."/>
            <person name="Lin Y.-F."/>
            <person name="Huang M.-D."/>
            <person name="Li C.-Y."/>
            <person name="Huang L."/>
            <person name="Wang Z.-W."/>
            <person name="Zhao X."/>
            <person name="Zhong W.-Y."/>
            <person name="Peng D.-H."/>
            <person name="Ahmad S."/>
            <person name="Lan S."/>
            <person name="Zhang J.-S."/>
            <person name="Tsai W.-C."/>
            <person name="Van De Peer Y."/>
            <person name="Liu Z.-J."/>
        </authorList>
    </citation>
    <scope>NUCLEOTIDE SEQUENCE</scope>
    <source>
        <strain evidence="3">SCP</strain>
        <tissue evidence="3">Leaves</tissue>
    </source>
</reference>
<dbReference type="PROSITE" id="PS00028">
    <property type="entry name" value="ZINC_FINGER_C2H2_1"/>
    <property type="match status" value="1"/>
</dbReference>
<proteinExistence type="predicted"/>
<accession>A0AAV9AEG5</accession>
<keyword evidence="1" id="KW-0479">Metal-binding</keyword>
<feature type="domain" description="C2H2-type" evidence="2">
    <location>
        <begin position="113"/>
        <end position="141"/>
    </location>
</feature>
<keyword evidence="1" id="KW-0862">Zinc</keyword>
<dbReference type="EMBL" id="JAUJYN010000010">
    <property type="protein sequence ID" value="KAK1262542.1"/>
    <property type="molecule type" value="Genomic_DNA"/>
</dbReference>
<evidence type="ECO:0000313" key="3">
    <source>
        <dbReference type="EMBL" id="KAK1262542.1"/>
    </source>
</evidence>
<dbReference type="Proteomes" id="UP001179952">
    <property type="component" value="Unassembled WGS sequence"/>
</dbReference>
<evidence type="ECO:0000259" key="2">
    <source>
        <dbReference type="PROSITE" id="PS50157"/>
    </source>
</evidence>
<gene>
    <name evidence="3" type="ORF">QJS04_geneDACA020528</name>
</gene>
<protein>
    <recommendedName>
        <fullName evidence="2">C2H2-type domain-containing protein</fullName>
    </recommendedName>
</protein>
<sequence>MIWLNRLCHQIQMNNPSITLKSTLPRLLFRRFSSKPPPPKSTAAIFWDLDNRPPKSLPPYDAALRLRSAASTFGRLRFSLAYGSPSALSYSPPLLPRLRRKDAAGLTNRPVAHLCRVCGRRFYVHERLLRHFRDIHQREQSKRIAQLESARGRRRVHLVGKFAMKMEKYERAAREVLVPGSGYRFQDSIEEAGFRVFADDALRDDVTDALDRGVAGCLVIVSDGPGFADLLREARGRRVRTVVVGDEKDGALKRFADYSFSWAEVVSGKARSDAVSVSRRWKDRDILQRLEWTHSPDIDSDIDLGECVVSEDSERGDGSPWWKLD</sequence>
<keyword evidence="1" id="KW-0863">Zinc-finger</keyword>